<accession>A0A915HJC9</accession>
<evidence type="ECO:0000313" key="1">
    <source>
        <dbReference type="Proteomes" id="UP000887565"/>
    </source>
</evidence>
<dbReference type="Proteomes" id="UP000887565">
    <property type="component" value="Unplaced"/>
</dbReference>
<name>A0A915HJC9_ROMCU</name>
<organism evidence="1 2">
    <name type="scientific">Romanomermis culicivorax</name>
    <name type="common">Nematode worm</name>
    <dbReference type="NCBI Taxonomy" id="13658"/>
    <lineage>
        <taxon>Eukaryota</taxon>
        <taxon>Metazoa</taxon>
        <taxon>Ecdysozoa</taxon>
        <taxon>Nematoda</taxon>
        <taxon>Enoplea</taxon>
        <taxon>Dorylaimia</taxon>
        <taxon>Mermithida</taxon>
        <taxon>Mermithoidea</taxon>
        <taxon>Mermithidae</taxon>
        <taxon>Romanomermis</taxon>
    </lineage>
</organism>
<proteinExistence type="predicted"/>
<reference evidence="2" key="1">
    <citation type="submission" date="2022-11" db="UniProtKB">
        <authorList>
            <consortium name="WormBaseParasite"/>
        </authorList>
    </citation>
    <scope>IDENTIFICATION</scope>
</reference>
<evidence type="ECO:0000313" key="2">
    <source>
        <dbReference type="WBParaSite" id="nRc.2.0.1.t01695-RA"/>
    </source>
</evidence>
<dbReference type="WBParaSite" id="nRc.2.0.1.t01695-RA">
    <property type="protein sequence ID" value="nRc.2.0.1.t01695-RA"/>
    <property type="gene ID" value="nRc.2.0.1.g01695"/>
</dbReference>
<sequence length="224" mass="25754">MTSGSEATTSQRSGIMSSLINPPPIFRKYFNDQDRYISYQKKQHRQEDRFFFADAATPNDWTAFYEFVSAPKTIVMGFDQADDWKCLEDMHGREFYSPDAGKTHSNVLAPSLCLENKKLKGIVADAFALDVERFRLYFPQANDRIAQAGKPDEQVLTYSILDAYYPILMFLGYGRYGFIDSVYDNIQIFPRDFLPPEFIHIAMQNLYDNANVDRDSNEKGHSAS</sequence>
<protein>
    <submittedName>
        <fullName evidence="2">Uncharacterized protein</fullName>
    </submittedName>
</protein>
<dbReference type="AlphaFoldDB" id="A0A915HJC9"/>
<keyword evidence="1" id="KW-1185">Reference proteome</keyword>